<reference evidence="1" key="1">
    <citation type="submission" date="2015-10" db="EMBL/GenBank/DDBJ databases">
        <title>EvidentialGene: Evidence-directed Construction of Complete mRNA Transcriptomes without Genomes.</title>
        <authorList>
            <person name="Gilbert D.G."/>
        </authorList>
    </citation>
    <scope>NUCLEOTIDE SEQUENCE</scope>
</reference>
<dbReference type="AlphaFoldDB" id="A0A0P5H190"/>
<name>A0A0P5H190_9CRUS</name>
<organism evidence="1">
    <name type="scientific">Daphnia magna</name>
    <dbReference type="NCBI Taxonomy" id="35525"/>
    <lineage>
        <taxon>Eukaryota</taxon>
        <taxon>Metazoa</taxon>
        <taxon>Ecdysozoa</taxon>
        <taxon>Arthropoda</taxon>
        <taxon>Crustacea</taxon>
        <taxon>Branchiopoda</taxon>
        <taxon>Diplostraca</taxon>
        <taxon>Cladocera</taxon>
        <taxon>Anomopoda</taxon>
        <taxon>Daphniidae</taxon>
        <taxon>Daphnia</taxon>
    </lineage>
</organism>
<proteinExistence type="predicted"/>
<evidence type="ECO:0000313" key="1">
    <source>
        <dbReference type="EMBL" id="JAN57990.1"/>
    </source>
</evidence>
<accession>A0A0P5H190</accession>
<dbReference type="EMBL" id="GDIQ01036747">
    <property type="protein sequence ID" value="JAN57990.1"/>
    <property type="molecule type" value="Transcribed_RNA"/>
</dbReference>
<sequence>MKAYFFLAAAPTFAFLIPRTFFILFFLSFRCLRDTFFFSNIPFNARRCLGSNFLRKSMESYTKAKPVDLPPPKLVRKPKHETTSGVTLYILASFSEISFLGTEDLPGCKTSTTICFLAKSRLVMNLRVRMVAVTSAIMGYTKYILKRKKR</sequence>
<protein>
    <submittedName>
        <fullName evidence="1">Uncharacterized protein</fullName>
    </submittedName>
</protein>